<dbReference type="GO" id="GO:0044718">
    <property type="term" value="P:siderophore transmembrane transport"/>
    <property type="evidence" value="ECO:0007669"/>
    <property type="project" value="TreeGrafter"/>
</dbReference>
<dbReference type="GO" id="GO:0009279">
    <property type="term" value="C:cell outer membrane"/>
    <property type="evidence" value="ECO:0007669"/>
    <property type="project" value="UniProtKB-SubCell"/>
</dbReference>
<evidence type="ECO:0000256" key="5">
    <source>
        <dbReference type="ARBA" id="ARBA00023136"/>
    </source>
</evidence>
<dbReference type="Pfam" id="PF25183">
    <property type="entry name" value="OMP_b-brl_4"/>
    <property type="match status" value="2"/>
</dbReference>
<evidence type="ECO:0000313" key="9">
    <source>
        <dbReference type="EMBL" id="SEI70340.1"/>
    </source>
</evidence>
<protein>
    <submittedName>
        <fullName evidence="9">Carboxypeptidase regulatory-like domain-containing protein</fullName>
    </submittedName>
</protein>
<dbReference type="AlphaFoldDB" id="A0A1H6T242"/>
<evidence type="ECO:0000256" key="2">
    <source>
        <dbReference type="ARBA" id="ARBA00022448"/>
    </source>
</evidence>
<dbReference type="EMBL" id="FNYC01000002">
    <property type="protein sequence ID" value="SEI70340.1"/>
    <property type="molecule type" value="Genomic_DNA"/>
</dbReference>
<evidence type="ECO:0000313" key="10">
    <source>
        <dbReference type="Proteomes" id="UP000199420"/>
    </source>
</evidence>
<dbReference type="Proteomes" id="UP000199420">
    <property type="component" value="Unassembled WGS sequence"/>
</dbReference>
<dbReference type="InterPro" id="IPR039426">
    <property type="entry name" value="TonB-dep_rcpt-like"/>
</dbReference>
<keyword evidence="10" id="KW-1185">Reference proteome</keyword>
<dbReference type="GO" id="GO:0015344">
    <property type="term" value="F:siderophore uptake transmembrane transporter activity"/>
    <property type="evidence" value="ECO:0007669"/>
    <property type="project" value="TreeGrafter"/>
</dbReference>
<evidence type="ECO:0000256" key="4">
    <source>
        <dbReference type="ARBA" id="ARBA00022692"/>
    </source>
</evidence>
<reference evidence="9 10" key="1">
    <citation type="submission" date="2016-10" db="EMBL/GenBank/DDBJ databases">
        <authorList>
            <person name="de Groot N.N."/>
        </authorList>
    </citation>
    <scope>NUCLEOTIDE SEQUENCE [LARGE SCALE GENOMIC DNA]</scope>
    <source>
        <strain evidence="9 10">DSM 26515</strain>
    </source>
</reference>
<evidence type="ECO:0000256" key="1">
    <source>
        <dbReference type="ARBA" id="ARBA00004571"/>
    </source>
</evidence>
<dbReference type="Pfam" id="PF13620">
    <property type="entry name" value="CarboxypepD_reg"/>
    <property type="match status" value="1"/>
</dbReference>
<keyword evidence="9" id="KW-0378">Hydrolase</keyword>
<dbReference type="SUPFAM" id="SSF49452">
    <property type="entry name" value="Starch-binding domain-like"/>
    <property type="match status" value="1"/>
</dbReference>
<keyword evidence="5" id="KW-0472">Membrane</keyword>
<evidence type="ECO:0000256" key="7">
    <source>
        <dbReference type="SAM" id="SignalP"/>
    </source>
</evidence>
<proteinExistence type="predicted"/>
<sequence length="1013" mass="109471">MNTTMRLKKTLLASLIASSVVALAAAPSLVWAQTSTAALRGSGPANTDVTARNVATGAVRRTRTAADGSYAMVGLPPGTYQIDAGPGTERTVTLTVASTSTLNLAQPAAAPPSAPSAANATTLGGVSVTATTLQEVKTSEVGNTISLHQIQTIPQVSRNFLEFADTVPGMVFNVDSAGHTSLRGGAQNNSSVNVYIDGVGQKSYVKEGGISGQFASQGNPFPQLAIGEYKVITSNYKAEYDQISSAAVTAQTKSGTNQFHGEVFGTYTHDAFRARTPSEDAANKKTPSHEKEYGFAIGGPIIQDKMHFFFTYEAKKFVTPKTVTTNGQVPDAAALLPADVVAQLGPANLPFKEDLYFGKIDWEPTDRDRFELSGQVRKEDQYDNIGDQNAASAGIDAINNDTRLDLRWQHSGEIYFNELLFTHEKAYNNPTPLNFGNGAVYTYGPQQDATILVTGPANTLATQKKGQKGPALQDDLTFNDLSWHGDHVIKLGAKYKMVDLNAQDAGDVNPQFFYDVEPGTGTQAQPWKVFFPNPVPGLNPVAKSSDKQFGVYIQDDWAVNDKLTLNLGVRWDYEKNPSYLNYVTPANVVAALNSQDPNAAAGQTYAQTLALGGVNVNDYISTGHNRKAYKGEVQPRLGFSYDLNGDEQHVIFGGAGRAYDRDLYDYLQVEQTKAALPQSTVYFQDPVTGACHGVNPTPCIAYDPAFMSGLSNLQALLSTTNAGNEVDMINNNLRAPYSDQFSLGMRNQLGDWNTSATVSRILSHDGFVFTLGNRYPDGSFFKSNSQPWGNGVPGFGSLIIGNNGIETRTTQVLLSAEKPYTKESGWGATFAYTYTRATQNRDINEHYSFDEETINQYPFIISNAAARHRFVATGVVDVPWGITLSAKLTLATPIPGNTLSCYDPAAVEFPTGSNCTPTGVIPGGSGRFLVGGKVFGYRDIDLQATKNFYMGHGIELYGRFDVLNLFNWKNYDTADAIYAIPDGSVVHTTAAYNRTGNIVFVPRTVKLTVGMRF</sequence>
<evidence type="ECO:0000259" key="8">
    <source>
        <dbReference type="Pfam" id="PF25183"/>
    </source>
</evidence>
<keyword evidence="9" id="KW-0645">Protease</keyword>
<gene>
    <name evidence="9" type="ORF">SAMN04487997_1521</name>
</gene>
<dbReference type="STRING" id="529704.SAMN02927913_1436"/>
<organism evidence="9 10">
    <name type="scientific">Frateuria terrea</name>
    <dbReference type="NCBI Taxonomy" id="529704"/>
    <lineage>
        <taxon>Bacteria</taxon>
        <taxon>Pseudomonadati</taxon>
        <taxon>Pseudomonadota</taxon>
        <taxon>Gammaproteobacteria</taxon>
        <taxon>Lysobacterales</taxon>
        <taxon>Rhodanobacteraceae</taxon>
        <taxon>Frateuria</taxon>
    </lineage>
</organism>
<dbReference type="SUPFAM" id="SSF56935">
    <property type="entry name" value="Porins"/>
    <property type="match status" value="1"/>
</dbReference>
<keyword evidence="2" id="KW-0813">Transport</keyword>
<keyword evidence="4" id="KW-0812">Transmembrane</keyword>
<dbReference type="OrthoDB" id="9768147at2"/>
<keyword evidence="7" id="KW-0732">Signal</keyword>
<feature type="domain" description="TonB-dependent transporter Oar-like beta-barrel" evidence="8">
    <location>
        <begin position="252"/>
        <end position="334"/>
    </location>
</feature>
<keyword evidence="9" id="KW-0121">Carboxypeptidase</keyword>
<feature type="chain" id="PRO_5011622425" evidence="7">
    <location>
        <begin position="25"/>
        <end position="1013"/>
    </location>
</feature>
<accession>A0A1H6T242</accession>
<dbReference type="InterPro" id="IPR036942">
    <property type="entry name" value="Beta-barrel_TonB_sf"/>
</dbReference>
<dbReference type="PANTHER" id="PTHR30069">
    <property type="entry name" value="TONB-DEPENDENT OUTER MEMBRANE RECEPTOR"/>
    <property type="match status" value="1"/>
</dbReference>
<name>A0A1H6T242_9GAMM</name>
<dbReference type="RefSeq" id="WP_091335320.1">
    <property type="nucleotide sequence ID" value="NZ_FNYC01000002.1"/>
</dbReference>
<feature type="signal peptide" evidence="7">
    <location>
        <begin position="1"/>
        <end position="24"/>
    </location>
</feature>
<feature type="domain" description="TonB-dependent transporter Oar-like beta-barrel" evidence="8">
    <location>
        <begin position="348"/>
        <end position="881"/>
    </location>
</feature>
<dbReference type="GO" id="GO:0030246">
    <property type="term" value="F:carbohydrate binding"/>
    <property type="evidence" value="ECO:0007669"/>
    <property type="project" value="InterPro"/>
</dbReference>
<dbReference type="GO" id="GO:0004180">
    <property type="term" value="F:carboxypeptidase activity"/>
    <property type="evidence" value="ECO:0007669"/>
    <property type="project" value="UniProtKB-KW"/>
</dbReference>
<keyword evidence="6" id="KW-0998">Cell outer membrane</keyword>
<dbReference type="PANTHER" id="PTHR30069:SF46">
    <property type="entry name" value="OAR PROTEIN"/>
    <property type="match status" value="1"/>
</dbReference>
<comment type="subcellular location">
    <subcellularLocation>
        <location evidence="1">Cell outer membrane</location>
        <topology evidence="1">Multi-pass membrane protein</topology>
    </subcellularLocation>
</comment>
<evidence type="ECO:0000256" key="6">
    <source>
        <dbReference type="ARBA" id="ARBA00023237"/>
    </source>
</evidence>
<dbReference type="InterPro" id="IPR013784">
    <property type="entry name" value="Carb-bd-like_fold"/>
</dbReference>
<keyword evidence="3" id="KW-1134">Transmembrane beta strand</keyword>
<evidence type="ECO:0000256" key="3">
    <source>
        <dbReference type="ARBA" id="ARBA00022452"/>
    </source>
</evidence>
<dbReference type="Gene3D" id="2.40.170.20">
    <property type="entry name" value="TonB-dependent receptor, beta-barrel domain"/>
    <property type="match status" value="1"/>
</dbReference>
<dbReference type="InterPro" id="IPR057601">
    <property type="entry name" value="Oar-like_b-barrel"/>
</dbReference>